<dbReference type="RefSeq" id="WP_154319582.1">
    <property type="nucleotide sequence ID" value="NZ_CAJGAA010000012.1"/>
</dbReference>
<name>A0A6I2ME51_9BACI</name>
<sequence>MKRLAYLLCAVMIGLLLNSGPANAQGKITEQTIIQTITNDFEDTHHLKLAGYQFVHIKDIASERSSSYKSLFDIYVKLTEHQIIGDFTPLYYISEENKKGFVLGVLPTKRGKHTLREIQDKKSDFSYAKE</sequence>
<dbReference type="Proteomes" id="UP000441585">
    <property type="component" value="Unassembled WGS sequence"/>
</dbReference>
<evidence type="ECO:0000313" key="3">
    <source>
        <dbReference type="Proteomes" id="UP000441585"/>
    </source>
</evidence>
<comment type="caution">
    <text evidence="2">The sequence shown here is derived from an EMBL/GenBank/DDBJ whole genome shotgun (WGS) entry which is preliminary data.</text>
</comment>
<protein>
    <submittedName>
        <fullName evidence="2">Uncharacterized protein</fullName>
    </submittedName>
</protein>
<organism evidence="2 3">
    <name type="scientific">Metabacillus idriensis</name>
    <dbReference type="NCBI Taxonomy" id="324768"/>
    <lineage>
        <taxon>Bacteria</taxon>
        <taxon>Bacillati</taxon>
        <taxon>Bacillota</taxon>
        <taxon>Bacilli</taxon>
        <taxon>Bacillales</taxon>
        <taxon>Bacillaceae</taxon>
        <taxon>Metabacillus</taxon>
    </lineage>
</organism>
<dbReference type="AlphaFoldDB" id="A0A6I2ME51"/>
<proteinExistence type="predicted"/>
<feature type="signal peptide" evidence="1">
    <location>
        <begin position="1"/>
        <end position="24"/>
    </location>
</feature>
<dbReference type="EMBL" id="WKKF01000014">
    <property type="protein sequence ID" value="MRX56605.1"/>
    <property type="molecule type" value="Genomic_DNA"/>
</dbReference>
<gene>
    <name evidence="2" type="ORF">GJU41_21900</name>
</gene>
<feature type="chain" id="PRO_5026152005" evidence="1">
    <location>
        <begin position="25"/>
        <end position="130"/>
    </location>
</feature>
<keyword evidence="3" id="KW-1185">Reference proteome</keyword>
<accession>A0A6I2ME51</accession>
<reference evidence="2 3" key="1">
    <citation type="submission" date="2019-11" db="EMBL/GenBank/DDBJ databases">
        <title>Bacillus idriensis genome.</title>
        <authorList>
            <person name="Konopka E.N."/>
            <person name="Newman J.D."/>
        </authorList>
    </citation>
    <scope>NUCLEOTIDE SEQUENCE [LARGE SCALE GENOMIC DNA]</scope>
    <source>
        <strain evidence="2 3">DSM 19097</strain>
    </source>
</reference>
<evidence type="ECO:0000313" key="2">
    <source>
        <dbReference type="EMBL" id="MRX56605.1"/>
    </source>
</evidence>
<evidence type="ECO:0000256" key="1">
    <source>
        <dbReference type="SAM" id="SignalP"/>
    </source>
</evidence>
<keyword evidence="1" id="KW-0732">Signal</keyword>